<dbReference type="CDD" id="cd00067">
    <property type="entry name" value="GAL4"/>
    <property type="match status" value="1"/>
</dbReference>
<keyword evidence="6" id="KW-1185">Reference proteome</keyword>
<dbReference type="EMBL" id="ML977142">
    <property type="protein sequence ID" value="KAF1990270.1"/>
    <property type="molecule type" value="Genomic_DNA"/>
</dbReference>
<name>A0A6G1HB72_9PEZI</name>
<comment type="subcellular location">
    <subcellularLocation>
        <location evidence="1">Nucleus</location>
    </subcellularLocation>
</comment>
<evidence type="ECO:0000259" key="4">
    <source>
        <dbReference type="PROSITE" id="PS50048"/>
    </source>
</evidence>
<keyword evidence="2" id="KW-0539">Nucleus</keyword>
<dbReference type="PROSITE" id="PS50048">
    <property type="entry name" value="ZN2_CY6_FUNGAL_2"/>
    <property type="match status" value="1"/>
</dbReference>
<evidence type="ECO:0000256" key="2">
    <source>
        <dbReference type="ARBA" id="ARBA00023242"/>
    </source>
</evidence>
<dbReference type="PANTHER" id="PTHR31001:SF85">
    <property type="entry name" value="ZN(II)2CYS6 TRANSCRIPTION FACTOR (EUROFUNG)"/>
    <property type="match status" value="1"/>
</dbReference>
<dbReference type="Pfam" id="PF00172">
    <property type="entry name" value="Zn_clus"/>
    <property type="match status" value="1"/>
</dbReference>
<dbReference type="SMART" id="SM00066">
    <property type="entry name" value="GAL4"/>
    <property type="match status" value="1"/>
</dbReference>
<dbReference type="SUPFAM" id="SSF57701">
    <property type="entry name" value="Zn2/Cys6 DNA-binding domain"/>
    <property type="match status" value="1"/>
</dbReference>
<reference evidence="5" key="1">
    <citation type="journal article" date="2020" name="Stud. Mycol.">
        <title>101 Dothideomycetes genomes: a test case for predicting lifestyles and emergence of pathogens.</title>
        <authorList>
            <person name="Haridas S."/>
            <person name="Albert R."/>
            <person name="Binder M."/>
            <person name="Bloem J."/>
            <person name="Labutti K."/>
            <person name="Salamov A."/>
            <person name="Andreopoulos B."/>
            <person name="Baker S."/>
            <person name="Barry K."/>
            <person name="Bills G."/>
            <person name="Bluhm B."/>
            <person name="Cannon C."/>
            <person name="Castanera R."/>
            <person name="Culley D."/>
            <person name="Daum C."/>
            <person name="Ezra D."/>
            <person name="Gonzalez J."/>
            <person name="Henrissat B."/>
            <person name="Kuo A."/>
            <person name="Liang C."/>
            <person name="Lipzen A."/>
            <person name="Lutzoni F."/>
            <person name="Magnuson J."/>
            <person name="Mondo S."/>
            <person name="Nolan M."/>
            <person name="Ohm R."/>
            <person name="Pangilinan J."/>
            <person name="Park H.-J."/>
            <person name="Ramirez L."/>
            <person name="Alfaro M."/>
            <person name="Sun H."/>
            <person name="Tritt A."/>
            <person name="Yoshinaga Y."/>
            <person name="Zwiers L.-H."/>
            <person name="Turgeon B."/>
            <person name="Goodwin S."/>
            <person name="Spatafora J."/>
            <person name="Crous P."/>
            <person name="Grigoriev I."/>
        </authorList>
    </citation>
    <scope>NUCLEOTIDE SEQUENCE</scope>
    <source>
        <strain evidence="5">CBS 113979</strain>
    </source>
</reference>
<dbReference type="GO" id="GO:0008270">
    <property type="term" value="F:zinc ion binding"/>
    <property type="evidence" value="ECO:0007669"/>
    <property type="project" value="InterPro"/>
</dbReference>
<accession>A0A6G1HB72</accession>
<protein>
    <recommendedName>
        <fullName evidence="4">Zn(2)-C6 fungal-type domain-containing protein</fullName>
    </recommendedName>
</protein>
<evidence type="ECO:0000256" key="3">
    <source>
        <dbReference type="SAM" id="MobiDB-lite"/>
    </source>
</evidence>
<dbReference type="Gene3D" id="4.10.240.10">
    <property type="entry name" value="Zn(2)-C6 fungal-type DNA-binding domain"/>
    <property type="match status" value="1"/>
</dbReference>
<dbReference type="PROSITE" id="PS00463">
    <property type="entry name" value="ZN2_CY6_FUNGAL_1"/>
    <property type="match status" value="1"/>
</dbReference>
<feature type="region of interest" description="Disordered" evidence="3">
    <location>
        <begin position="87"/>
        <end position="162"/>
    </location>
</feature>
<evidence type="ECO:0000256" key="1">
    <source>
        <dbReference type="ARBA" id="ARBA00004123"/>
    </source>
</evidence>
<dbReference type="PANTHER" id="PTHR31001">
    <property type="entry name" value="UNCHARACTERIZED TRANSCRIPTIONAL REGULATORY PROTEIN"/>
    <property type="match status" value="1"/>
</dbReference>
<dbReference type="OrthoDB" id="424974at2759"/>
<dbReference type="Proteomes" id="UP000800041">
    <property type="component" value="Unassembled WGS sequence"/>
</dbReference>
<dbReference type="InterPro" id="IPR036864">
    <property type="entry name" value="Zn2-C6_fun-type_DNA-bd_sf"/>
</dbReference>
<dbReference type="InterPro" id="IPR050613">
    <property type="entry name" value="Sec_Metabolite_Reg"/>
</dbReference>
<dbReference type="AlphaFoldDB" id="A0A6G1HB72"/>
<feature type="compositionally biased region" description="Low complexity" evidence="3">
    <location>
        <begin position="102"/>
        <end position="115"/>
    </location>
</feature>
<feature type="domain" description="Zn(2)-C6 fungal-type" evidence="4">
    <location>
        <begin position="26"/>
        <end position="55"/>
    </location>
</feature>
<evidence type="ECO:0000313" key="5">
    <source>
        <dbReference type="EMBL" id="KAF1990270.1"/>
    </source>
</evidence>
<sequence>MDPKGSRTSDALRSQTIASLSQASRSCLACHRRKVKCDKNAPCSNCVQRKMSCQYPDLKAEENMRKPRRAPNMLQRIERLERAVATLADTGKIKPSASRQLSSTPSTTSSSVPPTIYEDHSARQSFDYDNTTEYTEDSTSPNLTTEEVSRGPGPEVSFHHIN</sequence>
<organism evidence="5 6">
    <name type="scientific">Aulographum hederae CBS 113979</name>
    <dbReference type="NCBI Taxonomy" id="1176131"/>
    <lineage>
        <taxon>Eukaryota</taxon>
        <taxon>Fungi</taxon>
        <taxon>Dikarya</taxon>
        <taxon>Ascomycota</taxon>
        <taxon>Pezizomycotina</taxon>
        <taxon>Dothideomycetes</taxon>
        <taxon>Pleosporomycetidae</taxon>
        <taxon>Aulographales</taxon>
        <taxon>Aulographaceae</taxon>
    </lineage>
</organism>
<evidence type="ECO:0000313" key="6">
    <source>
        <dbReference type="Proteomes" id="UP000800041"/>
    </source>
</evidence>
<feature type="compositionally biased region" description="Polar residues" evidence="3">
    <location>
        <begin position="123"/>
        <end position="146"/>
    </location>
</feature>
<dbReference type="GO" id="GO:0000981">
    <property type="term" value="F:DNA-binding transcription factor activity, RNA polymerase II-specific"/>
    <property type="evidence" value="ECO:0007669"/>
    <property type="project" value="InterPro"/>
</dbReference>
<dbReference type="InterPro" id="IPR001138">
    <property type="entry name" value="Zn2Cys6_DnaBD"/>
</dbReference>
<proteinExistence type="predicted"/>
<dbReference type="GO" id="GO:0005634">
    <property type="term" value="C:nucleus"/>
    <property type="evidence" value="ECO:0007669"/>
    <property type="project" value="UniProtKB-SubCell"/>
</dbReference>
<gene>
    <name evidence="5" type="ORF">K402DRAFT_225764</name>
</gene>